<dbReference type="EC" id="3.6.4.12" evidence="1"/>
<evidence type="ECO:0000313" key="3">
    <source>
        <dbReference type="EMBL" id="CAA3020430.1"/>
    </source>
</evidence>
<organism evidence="3 4">
    <name type="scientific">Olea europaea subsp. europaea</name>
    <dbReference type="NCBI Taxonomy" id="158383"/>
    <lineage>
        <taxon>Eukaryota</taxon>
        <taxon>Viridiplantae</taxon>
        <taxon>Streptophyta</taxon>
        <taxon>Embryophyta</taxon>
        <taxon>Tracheophyta</taxon>
        <taxon>Spermatophyta</taxon>
        <taxon>Magnoliopsida</taxon>
        <taxon>eudicotyledons</taxon>
        <taxon>Gunneridae</taxon>
        <taxon>Pentapetalae</taxon>
        <taxon>asterids</taxon>
        <taxon>lamiids</taxon>
        <taxon>Lamiales</taxon>
        <taxon>Oleaceae</taxon>
        <taxon>Oleeae</taxon>
        <taxon>Olea</taxon>
    </lineage>
</organism>
<reference evidence="3 4" key="1">
    <citation type="submission" date="2019-12" db="EMBL/GenBank/DDBJ databases">
        <authorList>
            <person name="Alioto T."/>
            <person name="Alioto T."/>
            <person name="Gomez Garrido J."/>
        </authorList>
    </citation>
    <scope>NUCLEOTIDE SEQUENCE [LARGE SCALE GENOMIC DNA]</scope>
</reference>
<dbReference type="Proteomes" id="UP000594638">
    <property type="component" value="Unassembled WGS sequence"/>
</dbReference>
<evidence type="ECO:0000256" key="1">
    <source>
        <dbReference type="RuleBase" id="RU363048"/>
    </source>
</evidence>
<comment type="similarity">
    <text evidence="1">Belongs to the RuvB family.</text>
</comment>
<dbReference type="Gene3D" id="3.40.50.300">
    <property type="entry name" value="P-loop containing nucleotide triphosphate hydrolases"/>
    <property type="match status" value="1"/>
</dbReference>
<feature type="domain" description="TIP49 P-loop" evidence="2">
    <location>
        <begin position="27"/>
        <end position="141"/>
    </location>
</feature>
<dbReference type="EMBL" id="CACTIH010009038">
    <property type="protein sequence ID" value="CAA3020430.1"/>
    <property type="molecule type" value="Genomic_DNA"/>
</dbReference>
<protein>
    <recommendedName>
        <fullName evidence="1">RuvB-like helicase</fullName>
        <ecNumber evidence="1">3.6.4.12</ecNumber>
    </recommendedName>
</protein>
<dbReference type="InterPro" id="IPR027238">
    <property type="entry name" value="RuvB-like"/>
</dbReference>
<keyword evidence="4" id="KW-1185">Reference proteome</keyword>
<sequence>MKENGWPPNPTHGGVLVPERLPFQWGMAKSLAKSIYDAGSKLYSVEILKTEAPMQGFGKVIRFKIKEKTEVIEGEVVEIWIERERLLSGGWVASRTGKLMLKTTEMGMAYDLEVKITEALEKEKVQSGNVIAIHKASGKIT</sequence>
<dbReference type="GO" id="GO:0003678">
    <property type="term" value="F:DNA helicase activity"/>
    <property type="evidence" value="ECO:0007669"/>
    <property type="project" value="UniProtKB-EC"/>
</dbReference>
<dbReference type="GO" id="GO:0016787">
    <property type="term" value="F:hydrolase activity"/>
    <property type="evidence" value="ECO:0007669"/>
    <property type="project" value="UniProtKB-KW"/>
</dbReference>
<keyword evidence="1" id="KW-0539">Nucleus</keyword>
<comment type="caution">
    <text evidence="3">The sequence shown here is derived from an EMBL/GenBank/DDBJ whole genome shotgun (WGS) entry which is preliminary data.</text>
</comment>
<dbReference type="OrthoDB" id="10060499at2759"/>
<evidence type="ECO:0000313" key="4">
    <source>
        <dbReference type="Proteomes" id="UP000594638"/>
    </source>
</evidence>
<dbReference type="InterPro" id="IPR010339">
    <property type="entry name" value="TIP49_P-loop"/>
</dbReference>
<dbReference type="InterPro" id="IPR012340">
    <property type="entry name" value="NA-bd_OB-fold"/>
</dbReference>
<dbReference type="GO" id="GO:0005524">
    <property type="term" value="F:ATP binding"/>
    <property type="evidence" value="ECO:0007669"/>
    <property type="project" value="UniProtKB-KW"/>
</dbReference>
<dbReference type="AlphaFoldDB" id="A0A8S0UR18"/>
<name>A0A8S0UR18_OLEEU</name>
<dbReference type="SUPFAM" id="SSF50249">
    <property type="entry name" value="Nucleic acid-binding proteins"/>
    <property type="match status" value="1"/>
</dbReference>
<dbReference type="Gramene" id="OE9A029339T1">
    <property type="protein sequence ID" value="OE9A029339C1"/>
    <property type="gene ID" value="OE9A029339"/>
</dbReference>
<gene>
    <name evidence="3" type="ORF">OLEA9_A029339</name>
</gene>
<keyword evidence="1" id="KW-0805">Transcription regulation</keyword>
<keyword evidence="1" id="KW-0067">ATP-binding</keyword>
<keyword evidence="1" id="KW-0547">Nucleotide-binding</keyword>
<dbReference type="InterPro" id="IPR042487">
    <property type="entry name" value="RuvBL1/2_DNA/RNA_bd_dom"/>
</dbReference>
<evidence type="ECO:0000259" key="2">
    <source>
        <dbReference type="Pfam" id="PF06068"/>
    </source>
</evidence>
<dbReference type="InterPro" id="IPR027417">
    <property type="entry name" value="P-loop_NTPase"/>
</dbReference>
<accession>A0A8S0UR18</accession>
<keyword evidence="1" id="KW-0347">Helicase</keyword>
<keyword evidence="1" id="KW-0804">Transcription</keyword>
<comment type="catalytic activity">
    <reaction evidence="1">
        <text>ATP + H2O = ADP + phosphate + H(+)</text>
        <dbReference type="Rhea" id="RHEA:13065"/>
        <dbReference type="ChEBI" id="CHEBI:15377"/>
        <dbReference type="ChEBI" id="CHEBI:15378"/>
        <dbReference type="ChEBI" id="CHEBI:30616"/>
        <dbReference type="ChEBI" id="CHEBI:43474"/>
        <dbReference type="ChEBI" id="CHEBI:456216"/>
        <dbReference type="EC" id="3.6.4.12"/>
    </reaction>
</comment>
<dbReference type="Pfam" id="PF06068">
    <property type="entry name" value="TIP49"/>
    <property type="match status" value="1"/>
</dbReference>
<keyword evidence="1" id="KW-0378">Hydrolase</keyword>
<proteinExistence type="inferred from homology"/>
<dbReference type="Gene3D" id="2.40.50.360">
    <property type="entry name" value="RuvB-like helicase, domain II"/>
    <property type="match status" value="1"/>
</dbReference>
<dbReference type="PANTHER" id="PTHR11093">
    <property type="entry name" value="RUVB-RELATED REPTIN AND PONTIN"/>
    <property type="match status" value="1"/>
</dbReference>